<gene>
    <name evidence="2" type="ORF">AVDCRST_MAG72-746</name>
</gene>
<feature type="region of interest" description="Disordered" evidence="1">
    <location>
        <begin position="1"/>
        <end position="30"/>
    </location>
</feature>
<feature type="compositionally biased region" description="Basic residues" evidence="1">
    <location>
        <begin position="135"/>
        <end position="155"/>
    </location>
</feature>
<protein>
    <submittedName>
        <fullName evidence="2">Uncharacterized protein</fullName>
    </submittedName>
</protein>
<feature type="compositionally biased region" description="Gly residues" evidence="1">
    <location>
        <begin position="1"/>
        <end position="11"/>
    </location>
</feature>
<feature type="compositionally biased region" description="Basic and acidic residues" evidence="1">
    <location>
        <begin position="44"/>
        <end position="55"/>
    </location>
</feature>
<proteinExistence type="predicted"/>
<organism evidence="2">
    <name type="scientific">uncultured Nocardioidaceae bacterium</name>
    <dbReference type="NCBI Taxonomy" id="253824"/>
    <lineage>
        <taxon>Bacteria</taxon>
        <taxon>Bacillati</taxon>
        <taxon>Actinomycetota</taxon>
        <taxon>Actinomycetes</taxon>
        <taxon>Propionibacteriales</taxon>
        <taxon>Nocardioidaceae</taxon>
        <taxon>environmental samples</taxon>
    </lineage>
</organism>
<feature type="non-terminal residue" evidence="2">
    <location>
        <position position="1"/>
    </location>
</feature>
<feature type="region of interest" description="Disordered" evidence="1">
    <location>
        <begin position="44"/>
        <end position="193"/>
    </location>
</feature>
<dbReference type="EMBL" id="CADCUJ010000033">
    <property type="protein sequence ID" value="CAA9340097.1"/>
    <property type="molecule type" value="Genomic_DNA"/>
</dbReference>
<dbReference type="AlphaFoldDB" id="A0A6J4LRY8"/>
<feature type="compositionally biased region" description="Basic residues" evidence="1">
    <location>
        <begin position="162"/>
        <end position="186"/>
    </location>
</feature>
<evidence type="ECO:0000313" key="2">
    <source>
        <dbReference type="EMBL" id="CAA9340097.1"/>
    </source>
</evidence>
<name>A0A6J4LRY8_9ACTN</name>
<accession>A0A6J4LRY8</accession>
<feature type="non-terminal residue" evidence="2">
    <location>
        <position position="193"/>
    </location>
</feature>
<evidence type="ECO:0000256" key="1">
    <source>
        <dbReference type="SAM" id="MobiDB-lite"/>
    </source>
</evidence>
<sequence length="193" mass="21178">AGRGLGCGSGAGACPVDASRGGRTSRDAGPFAVLALRVEERDLRRDVRAGVDRAPRGRGGLLREPAVRAARSAPDDGAHLLRLRGKRSRPQPADEPAHPSRLRAHSRVLRAGGQRATDAQRHPRAARRPGTGGRRPVRRPHRRPGRLAARQRPRRGPLGASRRPRGRHVRGQPRHRGHRRCRRHHRPTEGSAM</sequence>
<reference evidence="2" key="1">
    <citation type="submission" date="2020-02" db="EMBL/GenBank/DDBJ databases">
        <authorList>
            <person name="Meier V. D."/>
        </authorList>
    </citation>
    <scope>NUCLEOTIDE SEQUENCE</scope>
    <source>
        <strain evidence="2">AVDCRST_MAG72</strain>
    </source>
</reference>